<dbReference type="SUPFAM" id="SSF51905">
    <property type="entry name" value="FAD/NAD(P)-binding domain"/>
    <property type="match status" value="1"/>
</dbReference>
<keyword evidence="15" id="KW-1185">Reference proteome</keyword>
<evidence type="ECO:0000256" key="3">
    <source>
        <dbReference type="ARBA" id="ARBA00010551"/>
    </source>
</evidence>
<keyword evidence="8 11" id="KW-0350">Heme biosynthesis</keyword>
<evidence type="ECO:0000256" key="4">
    <source>
        <dbReference type="ARBA" id="ARBA00012867"/>
    </source>
</evidence>
<dbReference type="OMA" id="WFDQWFG"/>
<dbReference type="InterPro" id="IPR050464">
    <property type="entry name" value="Zeta_carotene_desat/Oxidored"/>
</dbReference>
<protein>
    <recommendedName>
        <fullName evidence="4 11">Protoporphyrinogen oxidase</fullName>
        <ecNumber evidence="4 11">1.3.3.4</ecNumber>
    </recommendedName>
</protein>
<keyword evidence="12" id="KW-0472">Membrane</keyword>
<feature type="domain" description="Amine oxidase" evidence="13">
    <location>
        <begin position="14"/>
        <end position="483"/>
    </location>
</feature>
<evidence type="ECO:0000259" key="13">
    <source>
        <dbReference type="Pfam" id="PF01593"/>
    </source>
</evidence>
<dbReference type="SUPFAM" id="SSF54373">
    <property type="entry name" value="FAD-linked reductases, C-terminal domain"/>
    <property type="match status" value="1"/>
</dbReference>
<evidence type="ECO:0000256" key="6">
    <source>
        <dbReference type="ARBA" id="ARBA00022827"/>
    </source>
</evidence>
<dbReference type="InterPro" id="IPR004572">
    <property type="entry name" value="Protoporphyrinogen_oxidase"/>
</dbReference>
<organism evidence="14 15">
    <name type="scientific">Blomia tropicalis</name>
    <name type="common">Mite</name>
    <dbReference type="NCBI Taxonomy" id="40697"/>
    <lineage>
        <taxon>Eukaryota</taxon>
        <taxon>Metazoa</taxon>
        <taxon>Ecdysozoa</taxon>
        <taxon>Arthropoda</taxon>
        <taxon>Chelicerata</taxon>
        <taxon>Arachnida</taxon>
        <taxon>Acari</taxon>
        <taxon>Acariformes</taxon>
        <taxon>Sarcoptiformes</taxon>
        <taxon>Astigmata</taxon>
        <taxon>Glycyphagoidea</taxon>
        <taxon>Echimyopodidae</taxon>
        <taxon>Blomia</taxon>
    </lineage>
</organism>
<comment type="subcellular location">
    <subcellularLocation>
        <location evidence="11">Mitochondrion inner membrane</location>
    </subcellularLocation>
</comment>
<gene>
    <name evidence="14" type="ORF">RDWZM_001309</name>
</gene>
<proteinExistence type="inferred from homology"/>
<dbReference type="EC" id="1.3.3.4" evidence="4 11"/>
<evidence type="ECO:0000256" key="2">
    <source>
        <dbReference type="ARBA" id="ARBA00005073"/>
    </source>
</evidence>
<reference evidence="14" key="1">
    <citation type="submission" date="2022-12" db="EMBL/GenBank/DDBJ databases">
        <title>Genome assemblies of Blomia tropicalis.</title>
        <authorList>
            <person name="Cui Y."/>
        </authorList>
    </citation>
    <scope>NUCLEOTIDE SEQUENCE</scope>
    <source>
        <tissue evidence="14">Adult mites</tissue>
    </source>
</reference>
<keyword evidence="9 11" id="KW-0627">Porphyrin biosynthesis</keyword>
<dbReference type="InterPro" id="IPR036188">
    <property type="entry name" value="FAD/NAD-bd_sf"/>
</dbReference>
<evidence type="ECO:0000256" key="12">
    <source>
        <dbReference type="SAM" id="Phobius"/>
    </source>
</evidence>
<evidence type="ECO:0000256" key="7">
    <source>
        <dbReference type="ARBA" id="ARBA00023002"/>
    </source>
</evidence>
<dbReference type="Pfam" id="PF01593">
    <property type="entry name" value="Amino_oxidase"/>
    <property type="match status" value="1"/>
</dbReference>
<comment type="caution">
    <text evidence="14">The sequence shown here is derived from an EMBL/GenBank/DDBJ whole genome shotgun (WGS) entry which is preliminary data.</text>
</comment>
<comment type="pathway">
    <text evidence="2 11">Porphyrin-containing compound metabolism; protoporphyrin-IX biosynthesis; protoporphyrin-IX from protoporphyrinogen-IX: step 1/1.</text>
</comment>
<dbReference type="NCBIfam" id="TIGR00562">
    <property type="entry name" value="proto_IX_ox"/>
    <property type="match status" value="1"/>
</dbReference>
<feature type="transmembrane region" description="Helical" evidence="12">
    <location>
        <begin position="6"/>
        <end position="24"/>
    </location>
</feature>
<keyword evidence="5 11" id="KW-0285">Flavoprotein</keyword>
<dbReference type="EMBL" id="JAPWDV010000001">
    <property type="protein sequence ID" value="KAJ6222764.1"/>
    <property type="molecule type" value="Genomic_DNA"/>
</dbReference>
<evidence type="ECO:0000256" key="8">
    <source>
        <dbReference type="ARBA" id="ARBA00023133"/>
    </source>
</evidence>
<dbReference type="GO" id="GO:0005743">
    <property type="term" value="C:mitochondrial inner membrane"/>
    <property type="evidence" value="ECO:0007669"/>
    <property type="project" value="UniProtKB-SubCell"/>
</dbReference>
<keyword evidence="12" id="KW-0812">Transmembrane</keyword>
<sequence>MDRSKSIAIIGGGISGLSTAFYLLKNAVKHGKPIRKVFILETQSRFGGWLQTSSNPNDENDFFELGPRTISTNSYGGVNAIALVHDIGLAERVRYISKGAANFNKRFVAIDGKLFQLPSKFYDLFPYRQPFKPFISYLVKDFLMPPMKIETNEDVSVDRFFRYRFGNDVADYLVNPLCIGITGGDSKALSMKSMFPNVLRKEQTHGSVVKGMFTKEDIHRDLIDHPLVRKSIDQKWAVFSLEHGIETLTKQLCSYLEKNYPNIIELLPNSELVELSFDTDKTIDLTYLSNANDEKSTHLQVDHVFSSIPAFKLANVLKEKYDLLRTSLLSIDTVHMGVVSLEYDQNLLSDKFNGFGFLVPSSEKSSILGVTFDSCIFPNGKPGTKLTVMLGGYRFLELFGQPDSVSKSELLKESIKAIRNYLHIQRPPTQNMVTIHQNCIPQYTLGHEQRIATIETEIAHLPLSIVGSSYHGFSVPECILNARIQVNKWLNKLD</sequence>
<dbReference type="Proteomes" id="UP001142055">
    <property type="component" value="Chromosome 1"/>
</dbReference>
<evidence type="ECO:0000313" key="15">
    <source>
        <dbReference type="Proteomes" id="UP001142055"/>
    </source>
</evidence>
<dbReference type="GO" id="GO:0006782">
    <property type="term" value="P:protoporphyrinogen IX biosynthetic process"/>
    <property type="evidence" value="ECO:0007669"/>
    <property type="project" value="UniProtKB-UniRule"/>
</dbReference>
<comment type="catalytic activity">
    <reaction evidence="10 11">
        <text>protoporphyrinogen IX + 3 O2 = protoporphyrin IX + 3 H2O2</text>
        <dbReference type="Rhea" id="RHEA:25576"/>
        <dbReference type="ChEBI" id="CHEBI:15379"/>
        <dbReference type="ChEBI" id="CHEBI:16240"/>
        <dbReference type="ChEBI" id="CHEBI:57306"/>
        <dbReference type="ChEBI" id="CHEBI:57307"/>
        <dbReference type="EC" id="1.3.3.4"/>
    </reaction>
</comment>
<evidence type="ECO:0000256" key="1">
    <source>
        <dbReference type="ARBA" id="ARBA00002600"/>
    </source>
</evidence>
<evidence type="ECO:0000313" key="14">
    <source>
        <dbReference type="EMBL" id="KAJ6222764.1"/>
    </source>
</evidence>
<evidence type="ECO:0000256" key="9">
    <source>
        <dbReference type="ARBA" id="ARBA00023244"/>
    </source>
</evidence>
<keyword evidence="7 11" id="KW-0560">Oxidoreductase</keyword>
<keyword evidence="6 11" id="KW-0274">FAD</keyword>
<name>A0A9Q0MBR4_BLOTA</name>
<dbReference type="PANTHER" id="PTHR42923">
    <property type="entry name" value="PROTOPORPHYRINOGEN OXIDASE"/>
    <property type="match status" value="1"/>
</dbReference>
<evidence type="ECO:0000256" key="5">
    <source>
        <dbReference type="ARBA" id="ARBA00022630"/>
    </source>
</evidence>
<evidence type="ECO:0000256" key="10">
    <source>
        <dbReference type="ARBA" id="ARBA00047554"/>
    </source>
</evidence>
<comment type="cofactor">
    <cofactor evidence="11">
        <name>FAD</name>
        <dbReference type="ChEBI" id="CHEBI:57692"/>
    </cofactor>
    <text evidence="11">Binds 1 FAD per subunit.</text>
</comment>
<dbReference type="GO" id="GO:0004729">
    <property type="term" value="F:oxygen-dependent protoporphyrinogen oxidase activity"/>
    <property type="evidence" value="ECO:0007669"/>
    <property type="project" value="UniProtKB-UniRule"/>
</dbReference>
<keyword evidence="12" id="KW-1133">Transmembrane helix</keyword>
<dbReference type="AlphaFoldDB" id="A0A9Q0MBR4"/>
<evidence type="ECO:0000256" key="11">
    <source>
        <dbReference type="RuleBase" id="RU367069"/>
    </source>
</evidence>
<comment type="function">
    <text evidence="1 11">Catalyzes the 6-electron oxidation of protoporphyrinogen-IX to form protoporphyrin-IX.</text>
</comment>
<accession>A0A9Q0MBR4</accession>
<comment type="similarity">
    <text evidence="3 11">Belongs to the protoporphyrinogen/coproporphyrinogen oxidase family. Protoporphyrinogen oxidase subfamily.</text>
</comment>
<dbReference type="PANTHER" id="PTHR42923:SF3">
    <property type="entry name" value="PROTOPORPHYRINOGEN OXIDASE"/>
    <property type="match status" value="1"/>
</dbReference>
<dbReference type="InterPro" id="IPR002937">
    <property type="entry name" value="Amino_oxidase"/>
</dbReference>
<dbReference type="Gene3D" id="3.50.50.60">
    <property type="entry name" value="FAD/NAD(P)-binding domain"/>
    <property type="match status" value="1"/>
</dbReference>